<dbReference type="EMBL" id="CAWUHD010000015">
    <property type="protein sequence ID" value="CAK7214798.1"/>
    <property type="molecule type" value="Genomic_DNA"/>
</dbReference>
<dbReference type="InterPro" id="IPR015590">
    <property type="entry name" value="Aldehyde_DH_dom"/>
</dbReference>
<dbReference type="InterPro" id="IPR016162">
    <property type="entry name" value="Ald_DH_N"/>
</dbReference>
<comment type="caution">
    <text evidence="8">The sequence shown here is derived from an EMBL/GenBank/DDBJ whole genome shotgun (WGS) entry which is preliminary data.</text>
</comment>
<evidence type="ECO:0000256" key="6">
    <source>
        <dbReference type="RuleBase" id="RU003345"/>
    </source>
</evidence>
<evidence type="ECO:0000256" key="1">
    <source>
        <dbReference type="ARBA" id="ARBA00009986"/>
    </source>
</evidence>
<dbReference type="Proteomes" id="UP001642482">
    <property type="component" value="Unassembled WGS sequence"/>
</dbReference>
<evidence type="ECO:0000256" key="3">
    <source>
        <dbReference type="ARBA" id="ARBA00024226"/>
    </source>
</evidence>
<dbReference type="InterPro" id="IPR029510">
    <property type="entry name" value="Ald_DH_CS_GLU"/>
</dbReference>
<protein>
    <recommendedName>
        <fullName evidence="3">aldehyde dehydrogenase (NAD(+))</fullName>
        <ecNumber evidence="3">1.2.1.3</ecNumber>
    </recommendedName>
</protein>
<dbReference type="EC" id="1.2.1.3" evidence="3"/>
<keyword evidence="2 6" id="KW-0560">Oxidoreductase</keyword>
<dbReference type="Gene3D" id="3.40.309.10">
    <property type="entry name" value="Aldehyde Dehydrogenase, Chain A, domain 2"/>
    <property type="match status" value="1"/>
</dbReference>
<name>A0ABP0B5D6_9PEZI</name>
<dbReference type="InterPro" id="IPR016163">
    <property type="entry name" value="Ald_DH_C"/>
</dbReference>
<sequence length="488" mass="52303">MAPFETRLFINNEFVDAKSGEVLSVYDPSNGALVSDKIHAAGEADVDAAVAAAQTAFKITWGKMDPTDRARAMFKFADLMREKADELGLLETRAMGSAIATQSGGYKQGADLFTYYAGLADKILGETAYPTSAGRYKIIQKEPIGVCAGIGAWNVSAILFAWKAAPALAAGNTFVFKPSEKAPLGSLALGPLIMECFPPGTINIVNGGAKTGQLLASHMEIRQIGFTGGTATGRKIQEYAARSNLKRVSLELGGKSPSVVFDDADIELAVARSVDGILTNTGQICTMASRVFVQESVGDRFINLLKASFEAASKNGAIGDPSDKSTKVGPLADRAQFNRVMEYLDVGKRDGELVTGGVRRGDVGLFVEPTIFKNISKDSRIVQEEIFGPVVTVQTFKTEEEAIELANDTIFGLSACVYTNSISRALRVTKEIEAGTIAINDWYFPAPDTPFGGVKQSGYGREGGLDGLREYLQTKTIQIKYDITLHLV</sequence>
<gene>
    <name evidence="8" type="ORF">SEUCBS140593_002312</name>
</gene>
<comment type="catalytic activity">
    <reaction evidence="4">
        <text>an aldehyde + NAD(+) + H2O = a carboxylate + NADH + 2 H(+)</text>
        <dbReference type="Rhea" id="RHEA:16185"/>
        <dbReference type="ChEBI" id="CHEBI:15377"/>
        <dbReference type="ChEBI" id="CHEBI:15378"/>
        <dbReference type="ChEBI" id="CHEBI:17478"/>
        <dbReference type="ChEBI" id="CHEBI:29067"/>
        <dbReference type="ChEBI" id="CHEBI:57540"/>
        <dbReference type="ChEBI" id="CHEBI:57945"/>
        <dbReference type="EC" id="1.2.1.3"/>
    </reaction>
</comment>
<keyword evidence="9" id="KW-1185">Reference proteome</keyword>
<dbReference type="Gene3D" id="3.40.605.10">
    <property type="entry name" value="Aldehyde Dehydrogenase, Chain A, domain 1"/>
    <property type="match status" value="1"/>
</dbReference>
<evidence type="ECO:0000313" key="9">
    <source>
        <dbReference type="Proteomes" id="UP001642482"/>
    </source>
</evidence>
<proteinExistence type="inferred from homology"/>
<dbReference type="PANTHER" id="PTHR11699">
    <property type="entry name" value="ALDEHYDE DEHYDROGENASE-RELATED"/>
    <property type="match status" value="1"/>
</dbReference>
<comment type="similarity">
    <text evidence="1 6">Belongs to the aldehyde dehydrogenase family.</text>
</comment>
<reference evidence="8 9" key="1">
    <citation type="submission" date="2024-01" db="EMBL/GenBank/DDBJ databases">
        <authorList>
            <person name="Allen C."/>
            <person name="Tagirdzhanova G."/>
        </authorList>
    </citation>
    <scope>NUCLEOTIDE SEQUENCE [LARGE SCALE GENOMIC DNA]</scope>
</reference>
<feature type="active site" evidence="5">
    <location>
        <position position="251"/>
    </location>
</feature>
<organism evidence="8 9">
    <name type="scientific">Sporothrix eucalyptigena</name>
    <dbReference type="NCBI Taxonomy" id="1812306"/>
    <lineage>
        <taxon>Eukaryota</taxon>
        <taxon>Fungi</taxon>
        <taxon>Dikarya</taxon>
        <taxon>Ascomycota</taxon>
        <taxon>Pezizomycotina</taxon>
        <taxon>Sordariomycetes</taxon>
        <taxon>Sordariomycetidae</taxon>
        <taxon>Ophiostomatales</taxon>
        <taxon>Ophiostomataceae</taxon>
        <taxon>Sporothrix</taxon>
    </lineage>
</organism>
<evidence type="ECO:0000256" key="4">
    <source>
        <dbReference type="ARBA" id="ARBA00049194"/>
    </source>
</evidence>
<accession>A0ABP0B5D6</accession>
<evidence type="ECO:0000256" key="2">
    <source>
        <dbReference type="ARBA" id="ARBA00023002"/>
    </source>
</evidence>
<dbReference type="InterPro" id="IPR016161">
    <property type="entry name" value="Ald_DH/histidinol_DH"/>
</dbReference>
<dbReference type="SUPFAM" id="SSF53720">
    <property type="entry name" value="ALDH-like"/>
    <property type="match status" value="1"/>
</dbReference>
<dbReference type="Pfam" id="PF00171">
    <property type="entry name" value="Aldedh"/>
    <property type="match status" value="1"/>
</dbReference>
<evidence type="ECO:0000259" key="7">
    <source>
        <dbReference type="Pfam" id="PF00171"/>
    </source>
</evidence>
<evidence type="ECO:0000313" key="8">
    <source>
        <dbReference type="EMBL" id="CAK7214798.1"/>
    </source>
</evidence>
<dbReference type="PROSITE" id="PS00687">
    <property type="entry name" value="ALDEHYDE_DEHYDR_GLU"/>
    <property type="match status" value="1"/>
</dbReference>
<evidence type="ECO:0000256" key="5">
    <source>
        <dbReference type="PROSITE-ProRule" id="PRU10007"/>
    </source>
</evidence>
<feature type="domain" description="Aldehyde dehydrogenase" evidence="7">
    <location>
        <begin position="14"/>
        <end position="477"/>
    </location>
</feature>